<dbReference type="PANTHER" id="PTHR11820">
    <property type="entry name" value="ACYLPYRUVASE"/>
    <property type="match status" value="1"/>
</dbReference>
<evidence type="ECO:0000313" key="3">
    <source>
        <dbReference type="EMBL" id="EED36545.1"/>
    </source>
</evidence>
<organism evidence="3 4">
    <name type="scientific">Luminiphilus syltensis NOR5-1B</name>
    <dbReference type="NCBI Taxonomy" id="565045"/>
    <lineage>
        <taxon>Bacteria</taxon>
        <taxon>Pseudomonadati</taxon>
        <taxon>Pseudomonadota</taxon>
        <taxon>Gammaproteobacteria</taxon>
        <taxon>Cellvibrionales</taxon>
        <taxon>Halieaceae</taxon>
        <taxon>Luminiphilus</taxon>
    </lineage>
</organism>
<feature type="domain" description="Fumarylacetoacetase-like C-terminal" evidence="2">
    <location>
        <begin position="15"/>
        <end position="185"/>
    </location>
</feature>
<evidence type="ECO:0000259" key="2">
    <source>
        <dbReference type="Pfam" id="PF01557"/>
    </source>
</evidence>
<dbReference type="SUPFAM" id="SSF56529">
    <property type="entry name" value="FAH"/>
    <property type="match status" value="1"/>
</dbReference>
<reference evidence="4" key="1">
    <citation type="journal article" date="2013" name="BMC Microbiol.">
        <title>Taxonomy and evolution of bacteriochlorophyll a-containing members of the OM60/NOR5 clade of marine gammaproteobacteria: description of Luminiphilus syltensis gen. nov., sp. nov., reclassification of Haliea rubra as Pseudohaliea rubra gen. nov., comb. nov., and emendation of Chromatocurvus halotolerans.</title>
        <authorList>
            <person name="Spring S."/>
            <person name="Riedel T."/>
            <person name="Sproer C."/>
            <person name="Yan S."/>
            <person name="Harder J."/>
            <person name="Fuchs B.M."/>
        </authorList>
    </citation>
    <scope>NUCLEOTIDE SEQUENCE [LARGE SCALE GENOMIC DNA]</scope>
    <source>
        <strain evidence="4">NOR51-B</strain>
    </source>
</reference>
<proteinExistence type="predicted"/>
<keyword evidence="4" id="KW-1185">Reference proteome</keyword>
<dbReference type="AlphaFoldDB" id="B8KUX2"/>
<dbReference type="InterPro" id="IPR036663">
    <property type="entry name" value="Fumarylacetoacetase_C_sf"/>
</dbReference>
<dbReference type="GO" id="GO:0046872">
    <property type="term" value="F:metal ion binding"/>
    <property type="evidence" value="ECO:0007669"/>
    <property type="project" value="UniProtKB-KW"/>
</dbReference>
<gene>
    <name evidence="3" type="ORF">NOR51B_2497</name>
</gene>
<name>B8KUX2_9GAMM</name>
<dbReference type="EMBL" id="DS999411">
    <property type="protein sequence ID" value="EED36545.1"/>
    <property type="molecule type" value="Genomic_DNA"/>
</dbReference>
<sequence length="203" mass="22059">MHQVQFMGEEVTPGKIICIGKNYAAHIAEMDGQVPDAMVVFMKPPGAIGDTLHAHAGEPLHYEGEISFLMRDGEVAGIGFGLDLTKRALQGKLKKAGLPWERCKAFDGAALFSEFVPAPANLEALRLETWVDGECRQNGGVSMMLYPPAVMLPELQTFTHFADNDIIMTGTPSGVGEIKPGERFEGRVFDGNRLLVEATWSAV</sequence>
<dbReference type="HOGENOM" id="CLU_028458_5_2_6"/>
<dbReference type="OrthoDB" id="9805307at2"/>
<keyword evidence="1" id="KW-0479">Metal-binding</keyword>
<dbReference type="PANTHER" id="PTHR11820:SF7">
    <property type="entry name" value="ACYLPYRUVASE FAHD1, MITOCHONDRIAL"/>
    <property type="match status" value="1"/>
</dbReference>
<dbReference type="GO" id="GO:0018773">
    <property type="term" value="F:acetylpyruvate hydrolase activity"/>
    <property type="evidence" value="ECO:0007669"/>
    <property type="project" value="TreeGrafter"/>
</dbReference>
<keyword evidence="3" id="KW-0378">Hydrolase</keyword>
<evidence type="ECO:0000313" key="4">
    <source>
        <dbReference type="Proteomes" id="UP000004699"/>
    </source>
</evidence>
<protein>
    <submittedName>
        <fullName evidence="3">Fumarylacetoacetate (FAA) hydrolase</fullName>
    </submittedName>
</protein>
<dbReference type="Proteomes" id="UP000004699">
    <property type="component" value="Unassembled WGS sequence"/>
</dbReference>
<dbReference type="eggNOG" id="COG0179">
    <property type="taxonomic scope" value="Bacteria"/>
</dbReference>
<dbReference type="STRING" id="565045.NOR51B_2497"/>
<dbReference type="Pfam" id="PF01557">
    <property type="entry name" value="FAA_hydrolase"/>
    <property type="match status" value="1"/>
</dbReference>
<evidence type="ECO:0000256" key="1">
    <source>
        <dbReference type="ARBA" id="ARBA00022723"/>
    </source>
</evidence>
<accession>B8KUX2</accession>
<dbReference type="RefSeq" id="WP_009021288.1">
    <property type="nucleotide sequence ID" value="NZ_DS999411.1"/>
</dbReference>
<dbReference type="Gene3D" id="3.90.850.10">
    <property type="entry name" value="Fumarylacetoacetase-like, C-terminal domain"/>
    <property type="match status" value="1"/>
</dbReference>
<dbReference type="InterPro" id="IPR011234">
    <property type="entry name" value="Fumarylacetoacetase-like_C"/>
</dbReference>